<evidence type="ECO:0000313" key="2">
    <source>
        <dbReference type="EMBL" id="MBB4155132.1"/>
    </source>
</evidence>
<feature type="domain" description="Glycosyltransferase subfamily 4-like N-terminal" evidence="1">
    <location>
        <begin position="29"/>
        <end position="182"/>
    </location>
</feature>
<dbReference type="PANTHER" id="PTHR12526:SF638">
    <property type="entry name" value="SPORE COAT PROTEIN SA"/>
    <property type="match status" value="1"/>
</dbReference>
<dbReference type="PANTHER" id="PTHR12526">
    <property type="entry name" value="GLYCOSYLTRANSFERASE"/>
    <property type="match status" value="1"/>
</dbReference>
<comment type="caution">
    <text evidence="2">The sequence shown here is derived from an EMBL/GenBank/DDBJ whole genome shotgun (WGS) entry which is preliminary data.</text>
</comment>
<dbReference type="EMBL" id="JACIEV010000009">
    <property type="protein sequence ID" value="MBB4155132.1"/>
    <property type="molecule type" value="Genomic_DNA"/>
</dbReference>
<dbReference type="GO" id="GO:0016757">
    <property type="term" value="F:glycosyltransferase activity"/>
    <property type="evidence" value="ECO:0007669"/>
    <property type="project" value="TreeGrafter"/>
</dbReference>
<dbReference type="InterPro" id="IPR028098">
    <property type="entry name" value="Glyco_trans_4-like_N"/>
</dbReference>
<dbReference type="RefSeq" id="WP_183986317.1">
    <property type="nucleotide sequence ID" value="NZ_JACIEV010000009.1"/>
</dbReference>
<keyword evidence="3" id="KW-1185">Reference proteome</keyword>
<reference evidence="2 3" key="1">
    <citation type="submission" date="2020-08" db="EMBL/GenBank/DDBJ databases">
        <title>Genomic Encyclopedia of Type Strains, Phase IV (KMG-IV): sequencing the most valuable type-strain genomes for metagenomic binning, comparative biology and taxonomic classification.</title>
        <authorList>
            <person name="Goeker M."/>
        </authorList>
    </citation>
    <scope>NUCLEOTIDE SEQUENCE [LARGE SCALE GENOMIC DNA]</scope>
    <source>
        <strain evidence="2 3">YC6723</strain>
    </source>
</reference>
<dbReference type="SUPFAM" id="SSF53756">
    <property type="entry name" value="UDP-Glycosyltransferase/glycogen phosphorylase"/>
    <property type="match status" value="1"/>
</dbReference>
<gene>
    <name evidence="2" type="ORF">GGQ80_003049</name>
</gene>
<sequence length="383" mass="41870">MSHRRADGIGRKIALLSSIAYSLPNFRATLIEALVARGHHVLAMAPDYDERVRARVRALGAEPVDVSLSRAGISPARDAADTAGLLRQFRADRPDALLAYFAKPVIYGTIAAALAGVPRRITMLEGLGYVFADDGAASAKRRALRLVSETLYRPALALSAKTIFLNEEDRSLFVSRGLVKPDKALNIGGVGVRLSDYRVVPGSTDPVTFVLACRLVREKGVVEFVEAARLVKARAPDTRFVLLGGEDLNPNGLTGAEVQAWVDEGLIEWPGHVDDVRRWIEEASVFVLPSFYREGVPRSIQEAMAMGKPIVTTDQVGCRDTVDEGVNGYLVPQRQVAPLAEALMRFVERPQLIATMGAASRRMAEERYDVRRTDDLLIDLLLG</sequence>
<protein>
    <submittedName>
        <fullName evidence="2">Glycosyltransferase involved in cell wall biosynthesis</fullName>
    </submittedName>
</protein>
<name>A0A840FEM7_9SPHN</name>
<evidence type="ECO:0000259" key="1">
    <source>
        <dbReference type="Pfam" id="PF13579"/>
    </source>
</evidence>
<dbReference type="Pfam" id="PF13579">
    <property type="entry name" value="Glyco_trans_4_4"/>
    <property type="match status" value="1"/>
</dbReference>
<keyword evidence="2" id="KW-0808">Transferase</keyword>
<accession>A0A840FEM7</accession>
<proteinExistence type="predicted"/>
<organism evidence="2 3">
    <name type="scientific">Sphingomonas jinjuensis</name>
    <dbReference type="NCBI Taxonomy" id="535907"/>
    <lineage>
        <taxon>Bacteria</taxon>
        <taxon>Pseudomonadati</taxon>
        <taxon>Pseudomonadota</taxon>
        <taxon>Alphaproteobacteria</taxon>
        <taxon>Sphingomonadales</taxon>
        <taxon>Sphingomonadaceae</taxon>
        <taxon>Sphingomonas</taxon>
    </lineage>
</organism>
<dbReference type="CDD" id="cd03808">
    <property type="entry name" value="GT4_CapM-like"/>
    <property type="match status" value="1"/>
</dbReference>
<dbReference type="Proteomes" id="UP000529795">
    <property type="component" value="Unassembled WGS sequence"/>
</dbReference>
<evidence type="ECO:0000313" key="3">
    <source>
        <dbReference type="Proteomes" id="UP000529795"/>
    </source>
</evidence>
<dbReference type="Pfam" id="PF13692">
    <property type="entry name" value="Glyco_trans_1_4"/>
    <property type="match status" value="1"/>
</dbReference>
<dbReference type="AlphaFoldDB" id="A0A840FEM7"/>
<dbReference type="Gene3D" id="3.40.50.2000">
    <property type="entry name" value="Glycogen Phosphorylase B"/>
    <property type="match status" value="2"/>
</dbReference>